<protein>
    <submittedName>
        <fullName evidence="2">Uncharacterized protein</fullName>
    </submittedName>
</protein>
<evidence type="ECO:0000313" key="3">
    <source>
        <dbReference type="Proteomes" id="UP001152622"/>
    </source>
</evidence>
<reference evidence="2" key="1">
    <citation type="journal article" date="2023" name="Science">
        <title>Genome structures resolve the early diversification of teleost fishes.</title>
        <authorList>
            <person name="Parey E."/>
            <person name="Louis A."/>
            <person name="Montfort J."/>
            <person name="Bouchez O."/>
            <person name="Roques C."/>
            <person name="Iampietro C."/>
            <person name="Lluch J."/>
            <person name="Castinel A."/>
            <person name="Donnadieu C."/>
            <person name="Desvignes T."/>
            <person name="Floi Bucao C."/>
            <person name="Jouanno E."/>
            <person name="Wen M."/>
            <person name="Mejri S."/>
            <person name="Dirks R."/>
            <person name="Jansen H."/>
            <person name="Henkel C."/>
            <person name="Chen W.J."/>
            <person name="Zahm M."/>
            <person name="Cabau C."/>
            <person name="Klopp C."/>
            <person name="Thompson A.W."/>
            <person name="Robinson-Rechavi M."/>
            <person name="Braasch I."/>
            <person name="Lecointre G."/>
            <person name="Bobe J."/>
            <person name="Postlethwait J.H."/>
            <person name="Berthelot C."/>
            <person name="Roest Crollius H."/>
            <person name="Guiguen Y."/>
        </authorList>
    </citation>
    <scope>NUCLEOTIDE SEQUENCE</scope>
    <source>
        <strain evidence="2">WJC10195</strain>
    </source>
</reference>
<evidence type="ECO:0000256" key="1">
    <source>
        <dbReference type="SAM" id="MobiDB-lite"/>
    </source>
</evidence>
<comment type="caution">
    <text evidence="2">The sequence shown here is derived from an EMBL/GenBank/DDBJ whole genome shotgun (WGS) entry which is preliminary data.</text>
</comment>
<dbReference type="Proteomes" id="UP001152622">
    <property type="component" value="Chromosome 1"/>
</dbReference>
<organism evidence="2 3">
    <name type="scientific">Synaphobranchus kaupii</name>
    <name type="common">Kaup's arrowtooth eel</name>
    <dbReference type="NCBI Taxonomy" id="118154"/>
    <lineage>
        <taxon>Eukaryota</taxon>
        <taxon>Metazoa</taxon>
        <taxon>Chordata</taxon>
        <taxon>Craniata</taxon>
        <taxon>Vertebrata</taxon>
        <taxon>Euteleostomi</taxon>
        <taxon>Actinopterygii</taxon>
        <taxon>Neopterygii</taxon>
        <taxon>Teleostei</taxon>
        <taxon>Anguilliformes</taxon>
        <taxon>Synaphobranchidae</taxon>
        <taxon>Synaphobranchus</taxon>
    </lineage>
</organism>
<accession>A0A9Q1JEZ1</accession>
<sequence length="106" mass="11574">MRAPGSPSALRPALSPNSAPSLQRLSSSSFMPSLCRDCPNRSFSLQPLPAKSHPLRREQQSPKLPRSTLKPYLELLVPLLCLISGCPSAWLLPRPVSLSLRPLPPL</sequence>
<evidence type="ECO:0000313" key="2">
    <source>
        <dbReference type="EMBL" id="KAJ8382230.1"/>
    </source>
</evidence>
<feature type="region of interest" description="Disordered" evidence="1">
    <location>
        <begin position="1"/>
        <end position="25"/>
    </location>
</feature>
<name>A0A9Q1JEZ1_SYNKA</name>
<keyword evidence="3" id="KW-1185">Reference proteome</keyword>
<feature type="region of interest" description="Disordered" evidence="1">
    <location>
        <begin position="45"/>
        <end position="64"/>
    </location>
</feature>
<proteinExistence type="predicted"/>
<gene>
    <name evidence="2" type="ORF">SKAU_G00030080</name>
</gene>
<dbReference type="EMBL" id="JAINUF010000001">
    <property type="protein sequence ID" value="KAJ8382230.1"/>
    <property type="molecule type" value="Genomic_DNA"/>
</dbReference>
<dbReference type="AlphaFoldDB" id="A0A9Q1JEZ1"/>